<comment type="caution">
    <text evidence="1">The sequence shown here is derived from an EMBL/GenBank/DDBJ whole genome shotgun (WGS) entry which is preliminary data.</text>
</comment>
<dbReference type="Proteomes" id="UP001202281">
    <property type="component" value="Unassembled WGS sequence"/>
</dbReference>
<protein>
    <submittedName>
        <fullName evidence="1">Acylneuraminate cytidylyltransferase family protein</fullName>
    </submittedName>
</protein>
<reference evidence="1 2" key="1">
    <citation type="submission" date="2022-04" db="EMBL/GenBank/DDBJ databases">
        <title>Identification of a novel bacterium isolated from mangrove sediments.</title>
        <authorList>
            <person name="Pan X."/>
        </authorList>
    </citation>
    <scope>NUCLEOTIDE SEQUENCE [LARGE SCALE GENOMIC DNA]</scope>
    <source>
        <strain evidence="1 2">B2638</strain>
    </source>
</reference>
<keyword evidence="2" id="KW-1185">Reference proteome</keyword>
<accession>A0ABT0BUQ4</accession>
<keyword evidence="1" id="KW-0548">Nucleotidyltransferase</keyword>
<dbReference type="Gene3D" id="3.90.550.10">
    <property type="entry name" value="Spore Coat Polysaccharide Biosynthesis Protein SpsA, Chain A"/>
    <property type="match status" value="1"/>
</dbReference>
<sequence>MNASPIFAMIPCRKGSQRIPNKNTRPLPGYPGGLLELKLRQVFASHMLDGVVLSTDDLLCMEIAEQLRPEGKYLAIESRPAEFAVADTLDAFVEYVPTIMPEGVVAWMHVTSPFFGSEQIDSALSAYRNGVTSGEADSLMGVTRLQTFLWDESGCISHDRSVHKWPQTQDLRPIYEVNSTIFVIDRELMARAKDRIGARPSLFEVDRTHAFDIDWPDDFQFLERTLQTMASSAS</sequence>
<dbReference type="RefSeq" id="WP_243923600.1">
    <property type="nucleotide sequence ID" value="NZ_JALHLG010000044.1"/>
</dbReference>
<gene>
    <name evidence="1" type="ORF">MTR66_18080</name>
</gene>
<proteinExistence type="predicted"/>
<dbReference type="InterPro" id="IPR029044">
    <property type="entry name" value="Nucleotide-diphossugar_trans"/>
</dbReference>
<dbReference type="CDD" id="cd02513">
    <property type="entry name" value="CMP-NeuAc_Synthase"/>
    <property type="match status" value="1"/>
</dbReference>
<dbReference type="EMBL" id="JALHLG010000044">
    <property type="protein sequence ID" value="MCJ2188715.1"/>
    <property type="molecule type" value="Genomic_DNA"/>
</dbReference>
<dbReference type="InterPro" id="IPR003329">
    <property type="entry name" value="Cytidylyl_trans"/>
</dbReference>
<dbReference type="InterPro" id="IPR050793">
    <property type="entry name" value="CMP-NeuNAc_synthase"/>
</dbReference>
<dbReference type="SUPFAM" id="SSF53448">
    <property type="entry name" value="Nucleotide-diphospho-sugar transferases"/>
    <property type="match status" value="1"/>
</dbReference>
<dbReference type="PANTHER" id="PTHR21485:SF6">
    <property type="entry name" value="N-ACYLNEURAMINATE CYTIDYLYLTRANSFERASE-RELATED"/>
    <property type="match status" value="1"/>
</dbReference>
<evidence type="ECO:0000313" key="2">
    <source>
        <dbReference type="Proteomes" id="UP001202281"/>
    </source>
</evidence>
<evidence type="ECO:0000313" key="1">
    <source>
        <dbReference type="EMBL" id="MCJ2188715.1"/>
    </source>
</evidence>
<dbReference type="GO" id="GO:0016779">
    <property type="term" value="F:nucleotidyltransferase activity"/>
    <property type="evidence" value="ECO:0007669"/>
    <property type="project" value="UniProtKB-KW"/>
</dbReference>
<organism evidence="1 2">
    <name type="scientific">Novosphingobium beihaiensis</name>
    <dbReference type="NCBI Taxonomy" id="2930389"/>
    <lineage>
        <taxon>Bacteria</taxon>
        <taxon>Pseudomonadati</taxon>
        <taxon>Pseudomonadota</taxon>
        <taxon>Alphaproteobacteria</taxon>
        <taxon>Sphingomonadales</taxon>
        <taxon>Sphingomonadaceae</taxon>
        <taxon>Novosphingobium</taxon>
    </lineage>
</organism>
<name>A0ABT0BUQ4_9SPHN</name>
<dbReference type="Pfam" id="PF02348">
    <property type="entry name" value="CTP_transf_3"/>
    <property type="match status" value="1"/>
</dbReference>
<dbReference type="PANTHER" id="PTHR21485">
    <property type="entry name" value="HAD SUPERFAMILY MEMBERS CMAS AND KDSC"/>
    <property type="match status" value="1"/>
</dbReference>
<keyword evidence="1" id="KW-0808">Transferase</keyword>